<dbReference type="OMA" id="ADCHDIF"/>
<sequence>MRFLNLFLSSVLIAFPVANAEVDYEISRICRRTPDFFYCFRMFHDDKRKTEKSDNRDLLVFALSKANMQVANATRHIGKIRPRYNGPNGKRRIAVCEKDYRIASATYEFALKPVSELKPYDYFKERAFNYEFKDAKRLAKFAINAVNNCQNVWKTGGPVQASPMTDYNSVIQKIDVIISQVLEDFA</sequence>
<dbReference type="SUPFAM" id="SSF101148">
    <property type="entry name" value="Plant invertase/pectin methylesterase inhibitor"/>
    <property type="match status" value="1"/>
</dbReference>
<evidence type="ECO:0000259" key="5">
    <source>
        <dbReference type="SMART" id="SM00856"/>
    </source>
</evidence>
<evidence type="ECO:0000256" key="4">
    <source>
        <dbReference type="SAM" id="SignalP"/>
    </source>
</evidence>
<gene>
    <name evidence="6" type="ORF">EUTSA_v10017285mg</name>
</gene>
<reference evidence="6 7" key="1">
    <citation type="journal article" date="2013" name="Front. Plant Sci.">
        <title>The Reference Genome of the Halophytic Plant Eutrema salsugineum.</title>
        <authorList>
            <person name="Yang R."/>
            <person name="Jarvis D.E."/>
            <person name="Chen H."/>
            <person name="Beilstein M.A."/>
            <person name="Grimwood J."/>
            <person name="Jenkins J."/>
            <person name="Shu S."/>
            <person name="Prochnik S."/>
            <person name="Xin M."/>
            <person name="Ma C."/>
            <person name="Schmutz J."/>
            <person name="Wing R.A."/>
            <person name="Mitchell-Olds T."/>
            <person name="Schumaker K.S."/>
            <person name="Wang X."/>
        </authorList>
    </citation>
    <scope>NUCLEOTIDE SEQUENCE [LARGE SCALE GENOMIC DNA]</scope>
</reference>
<evidence type="ECO:0000256" key="3">
    <source>
        <dbReference type="ARBA" id="ARBA00038471"/>
    </source>
</evidence>
<evidence type="ECO:0000313" key="7">
    <source>
        <dbReference type="Proteomes" id="UP000030689"/>
    </source>
</evidence>
<organism evidence="6 7">
    <name type="scientific">Eutrema salsugineum</name>
    <name type="common">Saltwater cress</name>
    <name type="synonym">Sisymbrium salsugineum</name>
    <dbReference type="NCBI Taxonomy" id="72664"/>
    <lineage>
        <taxon>Eukaryota</taxon>
        <taxon>Viridiplantae</taxon>
        <taxon>Streptophyta</taxon>
        <taxon>Embryophyta</taxon>
        <taxon>Tracheophyta</taxon>
        <taxon>Spermatophyta</taxon>
        <taxon>Magnoliopsida</taxon>
        <taxon>eudicotyledons</taxon>
        <taxon>Gunneridae</taxon>
        <taxon>Pentapetalae</taxon>
        <taxon>rosids</taxon>
        <taxon>malvids</taxon>
        <taxon>Brassicales</taxon>
        <taxon>Brassicaceae</taxon>
        <taxon>Eutremeae</taxon>
        <taxon>Eutrema</taxon>
    </lineage>
</organism>
<dbReference type="InterPro" id="IPR035513">
    <property type="entry name" value="Invertase/methylesterase_inhib"/>
</dbReference>
<dbReference type="Proteomes" id="UP000030689">
    <property type="component" value="Unassembled WGS sequence"/>
</dbReference>
<dbReference type="STRING" id="72664.V4M9F8"/>
<dbReference type="InterPro" id="IPR034086">
    <property type="entry name" value="PMEI_plant"/>
</dbReference>
<keyword evidence="7" id="KW-1185">Reference proteome</keyword>
<accession>V4M9F8</accession>
<keyword evidence="2" id="KW-1015">Disulfide bond</keyword>
<feature type="chain" id="PRO_5004722399" description="Pectinesterase inhibitor domain-containing protein" evidence="4">
    <location>
        <begin position="21"/>
        <end position="186"/>
    </location>
</feature>
<feature type="domain" description="Pectinesterase inhibitor" evidence="5">
    <location>
        <begin position="21"/>
        <end position="182"/>
    </location>
</feature>
<dbReference type="InterPro" id="IPR006501">
    <property type="entry name" value="Pectinesterase_inhib_dom"/>
</dbReference>
<dbReference type="GO" id="GO:0046910">
    <property type="term" value="F:pectinesterase inhibitor activity"/>
    <property type="evidence" value="ECO:0007669"/>
    <property type="project" value="InterPro"/>
</dbReference>
<name>V4M9F8_EUTSA</name>
<dbReference type="PANTHER" id="PTHR36710:SF18">
    <property type="entry name" value="PECTINESTERASE INHIBITOR 5-RELATED"/>
    <property type="match status" value="1"/>
</dbReference>
<comment type="similarity">
    <text evidence="3">Belongs to the PMEI family.</text>
</comment>
<dbReference type="AlphaFoldDB" id="V4M9F8"/>
<dbReference type="PANTHER" id="PTHR36710">
    <property type="entry name" value="PECTINESTERASE INHIBITOR-LIKE"/>
    <property type="match status" value="1"/>
</dbReference>
<protein>
    <recommendedName>
        <fullName evidence="5">Pectinesterase inhibitor domain-containing protein</fullName>
    </recommendedName>
</protein>
<evidence type="ECO:0000256" key="1">
    <source>
        <dbReference type="ARBA" id="ARBA00022729"/>
    </source>
</evidence>
<dbReference type="SMART" id="SM00856">
    <property type="entry name" value="PMEI"/>
    <property type="match status" value="1"/>
</dbReference>
<dbReference type="EMBL" id="KI517385">
    <property type="protein sequence ID" value="ESQ51732.1"/>
    <property type="molecule type" value="Genomic_DNA"/>
</dbReference>
<dbReference type="CDD" id="cd15797">
    <property type="entry name" value="PMEI"/>
    <property type="match status" value="1"/>
</dbReference>
<dbReference type="Gene3D" id="1.20.140.40">
    <property type="entry name" value="Invertase/pectin methylesterase inhibitor family protein"/>
    <property type="match status" value="1"/>
</dbReference>
<dbReference type="NCBIfam" id="TIGR01614">
    <property type="entry name" value="PME_inhib"/>
    <property type="match status" value="1"/>
</dbReference>
<evidence type="ECO:0000256" key="2">
    <source>
        <dbReference type="ARBA" id="ARBA00023157"/>
    </source>
</evidence>
<dbReference type="InterPro" id="IPR052421">
    <property type="entry name" value="PCW_Enzyme_Inhibitor"/>
</dbReference>
<dbReference type="KEGG" id="eus:EUTSA_v10017285mg"/>
<keyword evidence="1 4" id="KW-0732">Signal</keyword>
<dbReference type="Pfam" id="PF04043">
    <property type="entry name" value="PMEI"/>
    <property type="match status" value="1"/>
</dbReference>
<evidence type="ECO:0000313" key="6">
    <source>
        <dbReference type="EMBL" id="ESQ51732.1"/>
    </source>
</evidence>
<dbReference type="Gramene" id="ESQ51732">
    <property type="protein sequence ID" value="ESQ51732"/>
    <property type="gene ID" value="EUTSA_v10017285mg"/>
</dbReference>
<proteinExistence type="inferred from homology"/>
<feature type="signal peptide" evidence="4">
    <location>
        <begin position="1"/>
        <end position="20"/>
    </location>
</feature>